<dbReference type="OrthoDB" id="6388305at2"/>
<name>A0A0U3B0U3_9ALTE</name>
<dbReference type="EMBL" id="CP013650">
    <property type="protein sequence ID" value="ALS98904.1"/>
    <property type="molecule type" value="Genomic_DNA"/>
</dbReference>
<proteinExistence type="predicted"/>
<evidence type="ECO:0000313" key="2">
    <source>
        <dbReference type="Proteomes" id="UP000068447"/>
    </source>
</evidence>
<dbReference type="RefSeq" id="WP_062480590.1">
    <property type="nucleotide sequence ID" value="NZ_CP013650.1"/>
</dbReference>
<accession>A0A0U3B0U3</accession>
<dbReference type="AlphaFoldDB" id="A0A0U3B0U3"/>
<gene>
    <name evidence="1" type="ORF">AT746_11890</name>
</gene>
<organism evidence="1 2">
    <name type="scientific">Lacimicrobium alkaliphilum</name>
    <dbReference type="NCBI Taxonomy" id="1526571"/>
    <lineage>
        <taxon>Bacteria</taxon>
        <taxon>Pseudomonadati</taxon>
        <taxon>Pseudomonadota</taxon>
        <taxon>Gammaproteobacteria</taxon>
        <taxon>Alteromonadales</taxon>
        <taxon>Alteromonadaceae</taxon>
        <taxon>Lacimicrobium</taxon>
    </lineage>
</organism>
<dbReference type="KEGG" id="lal:AT746_11890"/>
<protein>
    <submittedName>
        <fullName evidence="1">Uncharacterized protein</fullName>
    </submittedName>
</protein>
<evidence type="ECO:0000313" key="1">
    <source>
        <dbReference type="EMBL" id="ALS98904.1"/>
    </source>
</evidence>
<dbReference type="Proteomes" id="UP000068447">
    <property type="component" value="Chromosome"/>
</dbReference>
<reference evidence="1 2" key="1">
    <citation type="submission" date="2015-12" db="EMBL/GenBank/DDBJ databases">
        <title>Complete genome of Lacimicrobium alkaliphilum KCTC 32984.</title>
        <authorList>
            <person name="Kim S.-G."/>
            <person name="Lee Y.-J."/>
        </authorList>
    </citation>
    <scope>NUCLEOTIDE SEQUENCE [LARGE SCALE GENOMIC DNA]</scope>
    <source>
        <strain evidence="1 2">YelD216</strain>
    </source>
</reference>
<sequence length="64" mass="7219">MDQNNLSTRQQLLTALARQSDALDEYLSTPDDARMASKVIECNRELLAILKSIMDKPTDSEPPR</sequence>
<keyword evidence="2" id="KW-1185">Reference proteome</keyword>